<protein>
    <recommendedName>
        <fullName evidence="4">Cupredoxin</fullName>
    </recommendedName>
</protein>
<dbReference type="Proteomes" id="UP000076798">
    <property type="component" value="Unassembled WGS sequence"/>
</dbReference>
<evidence type="ECO:0000256" key="1">
    <source>
        <dbReference type="SAM" id="SignalP"/>
    </source>
</evidence>
<dbReference type="Gene3D" id="2.60.40.420">
    <property type="entry name" value="Cupredoxins - blue copper proteins"/>
    <property type="match status" value="2"/>
</dbReference>
<evidence type="ECO:0000313" key="2">
    <source>
        <dbReference type="EMBL" id="KZT44127.1"/>
    </source>
</evidence>
<name>A0A166IVY7_9AGAM</name>
<evidence type="ECO:0000313" key="3">
    <source>
        <dbReference type="Proteomes" id="UP000076798"/>
    </source>
</evidence>
<dbReference type="CDD" id="cd00920">
    <property type="entry name" value="Cupredoxin"/>
    <property type="match status" value="1"/>
</dbReference>
<dbReference type="InterPro" id="IPR052953">
    <property type="entry name" value="Ser-rich/MCO-related"/>
</dbReference>
<evidence type="ECO:0008006" key="4">
    <source>
        <dbReference type="Google" id="ProtNLM"/>
    </source>
</evidence>
<dbReference type="EMBL" id="KV428005">
    <property type="protein sequence ID" value="KZT44127.1"/>
    <property type="molecule type" value="Genomic_DNA"/>
</dbReference>
<gene>
    <name evidence="2" type="ORF">SISSUDRAFT_1039402</name>
</gene>
<accession>A0A166IVY7</accession>
<proteinExistence type="predicted"/>
<organism evidence="2 3">
    <name type="scientific">Sistotremastrum suecicum HHB10207 ss-3</name>
    <dbReference type="NCBI Taxonomy" id="1314776"/>
    <lineage>
        <taxon>Eukaryota</taxon>
        <taxon>Fungi</taxon>
        <taxon>Dikarya</taxon>
        <taxon>Basidiomycota</taxon>
        <taxon>Agaricomycotina</taxon>
        <taxon>Agaricomycetes</taxon>
        <taxon>Sistotremastrales</taxon>
        <taxon>Sistotremastraceae</taxon>
        <taxon>Sistotremastrum</taxon>
    </lineage>
</organism>
<dbReference type="PANTHER" id="PTHR34883:SF15">
    <property type="entry name" value="EXTRACELLULAR SERINE-RICH PROTEIN"/>
    <property type="match status" value="1"/>
</dbReference>
<dbReference type="OrthoDB" id="1921208at2759"/>
<dbReference type="InterPro" id="IPR008972">
    <property type="entry name" value="Cupredoxin"/>
</dbReference>
<keyword evidence="3" id="KW-1185">Reference proteome</keyword>
<dbReference type="SUPFAM" id="SSF49503">
    <property type="entry name" value="Cupredoxins"/>
    <property type="match status" value="2"/>
</dbReference>
<reference evidence="2 3" key="1">
    <citation type="journal article" date="2016" name="Mol. Biol. Evol.">
        <title>Comparative Genomics of Early-Diverging Mushroom-Forming Fungi Provides Insights into the Origins of Lignocellulose Decay Capabilities.</title>
        <authorList>
            <person name="Nagy L.G."/>
            <person name="Riley R."/>
            <person name="Tritt A."/>
            <person name="Adam C."/>
            <person name="Daum C."/>
            <person name="Floudas D."/>
            <person name="Sun H."/>
            <person name="Yadav J.S."/>
            <person name="Pangilinan J."/>
            <person name="Larsson K.H."/>
            <person name="Matsuura K."/>
            <person name="Barry K."/>
            <person name="Labutti K."/>
            <person name="Kuo R."/>
            <person name="Ohm R.A."/>
            <person name="Bhattacharya S.S."/>
            <person name="Shirouzu T."/>
            <person name="Yoshinaga Y."/>
            <person name="Martin F.M."/>
            <person name="Grigoriev I.V."/>
            <person name="Hibbett D.S."/>
        </authorList>
    </citation>
    <scope>NUCLEOTIDE SEQUENCE [LARGE SCALE GENOMIC DNA]</scope>
    <source>
        <strain evidence="2 3">HHB10207 ss-3</strain>
    </source>
</reference>
<dbReference type="AlphaFoldDB" id="A0A166IVY7"/>
<feature type="signal peptide" evidence="1">
    <location>
        <begin position="1"/>
        <end position="24"/>
    </location>
</feature>
<sequence>MFASTTVSATLLLVLLHGIRNVRAVNHQVIVGGPGILAFTPTNLEAAVGDTVQFVFQQKNHSATQSSFASPCVPIAGGFDTGFHPVPDTQENGPFPAATLEIRDTNPIWVFCKQANHCSQSGMVFAVNPGTKFAAFQAAATADASTASSASSTVAATSTASASASTSTDTTTVTQTSLTMSTIASVPSAITTTATTTTTSSSVGPTTHIVDVGNDGVLAFSPSNITAAVGDSIVFLFHAKNHTATQSSFAQPCTPLAQSSTTGQVGFDSGFMPVASNPTAIPQFVVTVNNTNPIWAFCAQTTPTSHCGQGMVFSANAVESGPNNFAAFQANAKAQEANSTLSSPSTSASGSSSTQKSSAIGTCSASGTLALVLGLILGLAL</sequence>
<feature type="chain" id="PRO_5007875494" description="Cupredoxin" evidence="1">
    <location>
        <begin position="25"/>
        <end position="381"/>
    </location>
</feature>
<dbReference type="STRING" id="1314776.A0A166IVY7"/>
<dbReference type="PANTHER" id="PTHR34883">
    <property type="entry name" value="SERINE-RICH PROTEIN, PUTATIVE-RELATED-RELATED"/>
    <property type="match status" value="1"/>
</dbReference>
<keyword evidence="1" id="KW-0732">Signal</keyword>